<evidence type="ECO:0000256" key="2">
    <source>
        <dbReference type="ARBA" id="ARBA00023015"/>
    </source>
</evidence>
<dbReference type="InterPro" id="IPR036388">
    <property type="entry name" value="WH-like_DNA-bd_sf"/>
</dbReference>
<dbReference type="InterPro" id="IPR000847">
    <property type="entry name" value="LysR_HTH_N"/>
</dbReference>
<dbReference type="PRINTS" id="PR00039">
    <property type="entry name" value="HTHLYSR"/>
</dbReference>
<keyword evidence="4" id="KW-0804">Transcription</keyword>
<accession>A0ABW5C3H2</accession>
<dbReference type="Gene3D" id="3.40.190.290">
    <property type="match status" value="1"/>
</dbReference>
<evidence type="ECO:0000256" key="1">
    <source>
        <dbReference type="ARBA" id="ARBA00009437"/>
    </source>
</evidence>
<dbReference type="Proteomes" id="UP001597318">
    <property type="component" value="Unassembled WGS sequence"/>
</dbReference>
<dbReference type="PANTHER" id="PTHR30419:SF28">
    <property type="entry name" value="HTH-TYPE TRANSCRIPTIONAL REGULATOR BSDA"/>
    <property type="match status" value="1"/>
</dbReference>
<evidence type="ECO:0000256" key="4">
    <source>
        <dbReference type="ARBA" id="ARBA00023163"/>
    </source>
</evidence>
<dbReference type="PROSITE" id="PS50931">
    <property type="entry name" value="HTH_LYSR"/>
    <property type="match status" value="1"/>
</dbReference>
<evidence type="ECO:0000259" key="5">
    <source>
        <dbReference type="PROSITE" id="PS50931"/>
    </source>
</evidence>
<comment type="similarity">
    <text evidence="1">Belongs to the LysR transcriptional regulatory family.</text>
</comment>
<feature type="domain" description="HTH lysR-type" evidence="5">
    <location>
        <begin position="1"/>
        <end position="58"/>
    </location>
</feature>
<sequence length="300" mass="34298">MDIKQLHYFCTIVQEGQITRAAKKLHMAQPPLSQQLKQLEEELEVKLFERNGRNMELTECGLVLYKKAIKILSQMDETIVEVKETGEGLKGVIAVGASKSCFSYLPKRIQNFREKYPLVTFQLREGDTFHICELLTKRSIDIAITRLPLERTDVEFSMLSLPKEPYVLVIPKSWKERIGDRTSVKMNEIKDFPLLLLHRINGKGQFEIIINECKRHGFIPNVILECPDASMILSLVDSEVGATIVPQSTLSSIHLSNTITLQLEDSEIMSESAVIWLKDRYLSKSAKHFLDTFLETANIF</sequence>
<dbReference type="SUPFAM" id="SSF46785">
    <property type="entry name" value="Winged helix' DNA-binding domain"/>
    <property type="match status" value="1"/>
</dbReference>
<keyword evidence="7" id="KW-1185">Reference proteome</keyword>
<dbReference type="InterPro" id="IPR005119">
    <property type="entry name" value="LysR_subst-bd"/>
</dbReference>
<dbReference type="Pfam" id="PF03466">
    <property type="entry name" value="LysR_substrate"/>
    <property type="match status" value="1"/>
</dbReference>
<name>A0ABW5C3H2_9BACI</name>
<gene>
    <name evidence="6" type="ORF">ACFSKK_17435</name>
</gene>
<dbReference type="EMBL" id="JBHUIK010000004">
    <property type="protein sequence ID" value="MFD2215475.1"/>
    <property type="molecule type" value="Genomic_DNA"/>
</dbReference>
<dbReference type="RefSeq" id="WP_247340142.1">
    <property type="nucleotide sequence ID" value="NZ_CP095550.1"/>
</dbReference>
<keyword evidence="3" id="KW-0238">DNA-binding</keyword>
<dbReference type="InterPro" id="IPR036390">
    <property type="entry name" value="WH_DNA-bd_sf"/>
</dbReference>
<proteinExistence type="inferred from homology"/>
<dbReference type="Gene3D" id="1.10.10.10">
    <property type="entry name" value="Winged helix-like DNA-binding domain superfamily/Winged helix DNA-binding domain"/>
    <property type="match status" value="1"/>
</dbReference>
<protein>
    <submittedName>
        <fullName evidence="6">LysR family transcriptional regulator</fullName>
    </submittedName>
</protein>
<evidence type="ECO:0000256" key="3">
    <source>
        <dbReference type="ARBA" id="ARBA00023125"/>
    </source>
</evidence>
<organism evidence="6 7">
    <name type="scientific">Metabacillus endolithicus</name>
    <dbReference type="NCBI Taxonomy" id="1535204"/>
    <lineage>
        <taxon>Bacteria</taxon>
        <taxon>Bacillati</taxon>
        <taxon>Bacillota</taxon>
        <taxon>Bacilli</taxon>
        <taxon>Bacillales</taxon>
        <taxon>Bacillaceae</taxon>
        <taxon>Metabacillus</taxon>
    </lineage>
</organism>
<evidence type="ECO:0000313" key="7">
    <source>
        <dbReference type="Proteomes" id="UP001597318"/>
    </source>
</evidence>
<evidence type="ECO:0000313" key="6">
    <source>
        <dbReference type="EMBL" id="MFD2215475.1"/>
    </source>
</evidence>
<comment type="caution">
    <text evidence="6">The sequence shown here is derived from an EMBL/GenBank/DDBJ whole genome shotgun (WGS) entry which is preliminary data.</text>
</comment>
<keyword evidence="2" id="KW-0805">Transcription regulation</keyword>
<reference evidence="7" key="1">
    <citation type="journal article" date="2019" name="Int. J. Syst. Evol. Microbiol.">
        <title>The Global Catalogue of Microorganisms (GCM) 10K type strain sequencing project: providing services to taxonomists for standard genome sequencing and annotation.</title>
        <authorList>
            <consortium name="The Broad Institute Genomics Platform"/>
            <consortium name="The Broad Institute Genome Sequencing Center for Infectious Disease"/>
            <person name="Wu L."/>
            <person name="Ma J."/>
        </authorList>
    </citation>
    <scope>NUCLEOTIDE SEQUENCE [LARGE SCALE GENOMIC DNA]</scope>
    <source>
        <strain evidence="7">CGMCC 1.15474</strain>
    </source>
</reference>
<dbReference type="SUPFAM" id="SSF53850">
    <property type="entry name" value="Periplasmic binding protein-like II"/>
    <property type="match status" value="1"/>
</dbReference>
<dbReference type="CDD" id="cd05466">
    <property type="entry name" value="PBP2_LTTR_substrate"/>
    <property type="match status" value="1"/>
</dbReference>
<dbReference type="PANTHER" id="PTHR30419">
    <property type="entry name" value="HTH-TYPE TRANSCRIPTIONAL REGULATOR YBHD"/>
    <property type="match status" value="1"/>
</dbReference>
<dbReference type="Pfam" id="PF00126">
    <property type="entry name" value="HTH_1"/>
    <property type="match status" value="1"/>
</dbReference>
<dbReference type="InterPro" id="IPR050950">
    <property type="entry name" value="HTH-type_LysR_regulators"/>
</dbReference>